<dbReference type="InterPro" id="IPR046341">
    <property type="entry name" value="SET_dom_sf"/>
</dbReference>
<dbReference type="AlphaFoldDB" id="D5BPV6"/>
<accession>D5BPV6</accession>
<dbReference type="HOGENOM" id="CLU_2059447_0_0_5"/>
<dbReference type="EC" id="2.1.1.43" evidence="2"/>
<organism evidence="2 3">
    <name type="scientific">Puniceispirillum marinum (strain IMCC1322)</name>
    <dbReference type="NCBI Taxonomy" id="488538"/>
    <lineage>
        <taxon>Bacteria</taxon>
        <taxon>Pseudomonadati</taxon>
        <taxon>Pseudomonadota</taxon>
        <taxon>Alphaproteobacteria</taxon>
        <taxon>Candidatus Puniceispirillales</taxon>
        <taxon>Candidatus Puniceispirillaceae</taxon>
        <taxon>Candidatus Puniceispirillum</taxon>
    </lineage>
</organism>
<dbReference type="eggNOG" id="COG2940">
    <property type="taxonomic scope" value="Bacteria"/>
</dbReference>
<dbReference type="RefSeq" id="WP_013047235.1">
    <property type="nucleotide sequence ID" value="NC_014010.1"/>
</dbReference>
<sequence>MKITIKDSPLHGLGVFAVEDIAAGSTIERCFYLVIDDDDLQSTNRLNDYLFTSPDDPNDYLCVMGCGMVYNHGNPANAEWQIDDDDNRFVRFSALCDIKASTEILHDYGADYWTTRAET</sequence>
<name>D5BPV6_PUNMI</name>
<dbReference type="STRING" id="488538.SAR116_2365"/>
<gene>
    <name evidence="2" type="ordered locus">SAR116_2365</name>
</gene>
<dbReference type="OrthoDB" id="9804945at2"/>
<dbReference type="KEGG" id="apb:SAR116_2365"/>
<dbReference type="SUPFAM" id="SSF82199">
    <property type="entry name" value="SET domain"/>
    <property type="match status" value="1"/>
</dbReference>
<protein>
    <submittedName>
        <fullName evidence="2">Nuclear protein SET</fullName>
        <ecNumber evidence="2">2.1.1.43</ecNumber>
    </submittedName>
</protein>
<dbReference type="PROSITE" id="PS50280">
    <property type="entry name" value="SET"/>
    <property type="match status" value="1"/>
</dbReference>
<dbReference type="Gene3D" id="2.170.270.10">
    <property type="entry name" value="SET domain"/>
    <property type="match status" value="1"/>
</dbReference>
<evidence type="ECO:0000313" key="3">
    <source>
        <dbReference type="Proteomes" id="UP000007460"/>
    </source>
</evidence>
<dbReference type="InterPro" id="IPR001214">
    <property type="entry name" value="SET_dom"/>
</dbReference>
<dbReference type="InterPro" id="IPR009207">
    <property type="entry name" value="SET7_MeTrfase"/>
</dbReference>
<dbReference type="Pfam" id="PF00856">
    <property type="entry name" value="SET"/>
    <property type="match status" value="1"/>
</dbReference>
<dbReference type="GO" id="GO:0062122">
    <property type="term" value="F:histone H3K37 methyltransferase activity"/>
    <property type="evidence" value="ECO:0007669"/>
    <property type="project" value="InterPro"/>
</dbReference>
<dbReference type="EMBL" id="CP001751">
    <property type="protein sequence ID" value="ADE40608.1"/>
    <property type="molecule type" value="Genomic_DNA"/>
</dbReference>
<keyword evidence="2" id="KW-0808">Transferase</keyword>
<dbReference type="GO" id="GO:0032259">
    <property type="term" value="P:methylation"/>
    <property type="evidence" value="ECO:0007669"/>
    <property type="project" value="UniProtKB-KW"/>
</dbReference>
<evidence type="ECO:0000313" key="2">
    <source>
        <dbReference type="EMBL" id="ADE40608.1"/>
    </source>
</evidence>
<evidence type="ECO:0000259" key="1">
    <source>
        <dbReference type="PROSITE" id="PS50280"/>
    </source>
</evidence>
<dbReference type="Proteomes" id="UP000007460">
    <property type="component" value="Chromosome"/>
</dbReference>
<keyword evidence="3" id="KW-1185">Reference proteome</keyword>
<feature type="domain" description="SET" evidence="1">
    <location>
        <begin position="1"/>
        <end position="109"/>
    </location>
</feature>
<dbReference type="PIRSF" id="PIRSF022536">
    <property type="entry name" value="A612L_SET"/>
    <property type="match status" value="1"/>
</dbReference>
<proteinExistence type="predicted"/>
<keyword evidence="2" id="KW-0489">Methyltransferase</keyword>
<reference evidence="2 3" key="1">
    <citation type="journal article" date="2010" name="J. Bacteriol.">
        <title>Complete genome sequence of "Candidatus Puniceispirillum marinum" IMCC1322, a representative of the SAR116 clade in the Alphaproteobacteria.</title>
        <authorList>
            <person name="Oh H.M."/>
            <person name="Kwon K.K."/>
            <person name="Kang I."/>
            <person name="Kang S.G."/>
            <person name="Lee J.H."/>
            <person name="Kim S.J."/>
            <person name="Cho J.C."/>
        </authorList>
    </citation>
    <scope>NUCLEOTIDE SEQUENCE [LARGE SCALE GENOMIC DNA]</scope>
    <source>
        <strain evidence="2 3">IMCC1322</strain>
    </source>
</reference>